<dbReference type="AlphaFoldDB" id="A0A9D4ZDN2"/>
<sequence>MGVQRGIGVSSGRVDRPYLGSGVGCGSFPFSGFETGRRPALLCEEISYSPGRLVLFGVAVNMVLLWMLHVNNMVDSGKACHVGGINV</sequence>
<keyword evidence="1" id="KW-1133">Transmembrane helix</keyword>
<gene>
    <name evidence="2" type="ORF">GOP47_0015911</name>
</gene>
<keyword evidence="3" id="KW-1185">Reference proteome</keyword>
<evidence type="ECO:0000313" key="2">
    <source>
        <dbReference type="EMBL" id="KAI5069610.1"/>
    </source>
</evidence>
<feature type="transmembrane region" description="Helical" evidence="1">
    <location>
        <begin position="51"/>
        <end position="68"/>
    </location>
</feature>
<accession>A0A9D4ZDN2</accession>
<protein>
    <recommendedName>
        <fullName evidence="4">Transmembrane protein</fullName>
    </recommendedName>
</protein>
<comment type="caution">
    <text evidence="2">The sequence shown here is derived from an EMBL/GenBank/DDBJ whole genome shotgun (WGS) entry which is preliminary data.</text>
</comment>
<name>A0A9D4ZDN2_ADICA</name>
<dbReference type="Proteomes" id="UP000886520">
    <property type="component" value="Chromosome 15"/>
</dbReference>
<proteinExistence type="predicted"/>
<keyword evidence="1" id="KW-0472">Membrane</keyword>
<evidence type="ECO:0000313" key="3">
    <source>
        <dbReference type="Proteomes" id="UP000886520"/>
    </source>
</evidence>
<organism evidence="2 3">
    <name type="scientific">Adiantum capillus-veneris</name>
    <name type="common">Maidenhair fern</name>
    <dbReference type="NCBI Taxonomy" id="13818"/>
    <lineage>
        <taxon>Eukaryota</taxon>
        <taxon>Viridiplantae</taxon>
        <taxon>Streptophyta</taxon>
        <taxon>Embryophyta</taxon>
        <taxon>Tracheophyta</taxon>
        <taxon>Polypodiopsida</taxon>
        <taxon>Polypodiidae</taxon>
        <taxon>Polypodiales</taxon>
        <taxon>Pteridineae</taxon>
        <taxon>Pteridaceae</taxon>
        <taxon>Vittarioideae</taxon>
        <taxon>Adiantum</taxon>
    </lineage>
</organism>
<keyword evidence="1" id="KW-0812">Transmembrane</keyword>
<dbReference type="EMBL" id="JABFUD020000015">
    <property type="protein sequence ID" value="KAI5069610.1"/>
    <property type="molecule type" value="Genomic_DNA"/>
</dbReference>
<reference evidence="2" key="1">
    <citation type="submission" date="2021-01" db="EMBL/GenBank/DDBJ databases">
        <title>Adiantum capillus-veneris genome.</title>
        <authorList>
            <person name="Fang Y."/>
            <person name="Liao Q."/>
        </authorList>
    </citation>
    <scope>NUCLEOTIDE SEQUENCE</scope>
    <source>
        <strain evidence="2">H3</strain>
        <tissue evidence="2">Leaf</tissue>
    </source>
</reference>
<evidence type="ECO:0000256" key="1">
    <source>
        <dbReference type="SAM" id="Phobius"/>
    </source>
</evidence>
<evidence type="ECO:0008006" key="4">
    <source>
        <dbReference type="Google" id="ProtNLM"/>
    </source>
</evidence>